<protein>
    <submittedName>
        <fullName evidence="2">Putative NTPase (NACHT family)</fullName>
    </submittedName>
</protein>
<dbReference type="KEGG" id="pbas:SMSP2_01603"/>
<dbReference type="OrthoDB" id="9004810at2"/>
<dbReference type="AlphaFoldDB" id="A0A1Q2MG08"/>
<keyword evidence="3" id="KW-1185">Reference proteome</keyword>
<reference evidence="3" key="1">
    <citation type="submission" date="2017-02" db="EMBL/GenBank/DDBJ databases">
        <title>Comparative genomics and description of representatives of a novel lineage of planctomycetes thriving in anoxic sediments.</title>
        <authorList>
            <person name="Spring S."/>
            <person name="Bunk B."/>
            <person name="Sproer C."/>
        </authorList>
    </citation>
    <scope>NUCLEOTIDE SEQUENCE [LARGE SCALE GENOMIC DNA]</scope>
    <source>
        <strain evidence="3">SM-Chi-D1</strain>
    </source>
</reference>
<dbReference type="Proteomes" id="UP000188181">
    <property type="component" value="Chromosome"/>
</dbReference>
<evidence type="ECO:0000256" key="1">
    <source>
        <dbReference type="SAM" id="Coils"/>
    </source>
</evidence>
<keyword evidence="1" id="KW-0175">Coiled coil</keyword>
<evidence type="ECO:0000313" key="2">
    <source>
        <dbReference type="EMBL" id="AQQ71237.1"/>
    </source>
</evidence>
<name>A0A1Q2MG08_9BACT</name>
<sequence>MNKYIDLQLQERTKEFEKSVFLGNAISKNDVTILLGMPGSGKTSTLKKYEQDNEKNAEYITVKKLLKIQKDYKFNNKILLVDGLDEYRSISNDKTFVIQELAAELGKVGARQIVISCREMDWYGENDVKALKEEISGEIGIYKILPMGDEEKRNLAEIFNLNIAELTQKFGGTNLFDNPQMFCMLARIYNDSTNITINSKLDLYKEFFNNARETNEEYQHNNLNRISNEKFFEITGYLAAFYILSGRGKFTDDLIDEIESEPDGYSKSNIDIILKSKLFDNREFCHRTIAEYAFAHILKTERIDTGCQIDKERVKALFLHNKKIPTELRGTYAWLCCMTQDQFFYTVDPYYQAIHGDNSLFNCNLKEKIILAVKEHSKINPYFCQFYEGKPLAGFYEIGLDDFLISELKAAQEANSHYELFLLYILVDSSDCLSEKMVSYLTTKILSNKLNHPKYHIKAVIHKIEFLKKVLDGIRRGEIDDSSDSYKEQILKTLYPKHIGYSEIGKYVSLYNQEVIGYCFYLNDTPYDYKYEIVDDIYKNTYNEQLKKSVLPENVRDFVEHYFLETVLKYENGFDAQKIYDLFCHFQQYYLDYEGIQIARYKHRFEDMPGEDQVRFQRLANALFDLYVGNWINHEEDIVKLFRFDELFGYVSPTNQKDVFLKYLQYQDIALEKRNNLYRFYLGCISKSEQSQLDEARKIAKKYKLEDSFSNWFNPPKQEWEIERERKREERERKRREVKEKNEVAFREMTDHDVLADFGALHFIAMKCYFEHEPELDIERATFDRLKGLLGHIIYRKPISPEHTTLQSLAREATKANRAIDTVYHVSCVLNEEYRLGDIDDGLKEYLYVNCLIHRNTCNIAHGKFDDCIEKKQPIFAKTVLKDYLKLFIETYTPDLAFIEEYIDKEDELRVLKSLTTRFVVGKDSARELIIYRFVHIYNFNIKNDHLTRIVDSSKDNATVIAVKAITVIKEQKRSEFTIEMAIELYDLLKKSREEFKDKFNSLDRSVKLRLLDYMFLQFNTYRLIDFKGGIQTIRQQCATFLRQNSLNFLDLGELKELRKIHLENDIWKPLILHQISKLEQNEADVNYDAYEIEKIKNFMLSDAILSKSDFFMEMRKRISNIKKSIEGNRNNEKEFFYSSDGTSKNEESCRDVLLNILNLKYEKDVIATKEKYEAVNRVDINLKYKAELNFEIQIECKKDKNKDLYKGVKDQLIDKYILNKVEYGIYLVFYFGNRLNFKLMNTLLKKKIPNEYTDKVFIEIIDLRKN</sequence>
<dbReference type="EMBL" id="CP019646">
    <property type="protein sequence ID" value="AQQ71237.1"/>
    <property type="molecule type" value="Genomic_DNA"/>
</dbReference>
<gene>
    <name evidence="2" type="ORF">SMSP2_01603</name>
</gene>
<evidence type="ECO:0000313" key="3">
    <source>
        <dbReference type="Proteomes" id="UP000188181"/>
    </source>
</evidence>
<accession>A0A1Q2MG08</accession>
<proteinExistence type="predicted"/>
<organism evidence="2 3">
    <name type="scientific">Limihaloglobus sulfuriphilus</name>
    <dbReference type="NCBI Taxonomy" id="1851148"/>
    <lineage>
        <taxon>Bacteria</taxon>
        <taxon>Pseudomonadati</taxon>
        <taxon>Planctomycetota</taxon>
        <taxon>Phycisphaerae</taxon>
        <taxon>Sedimentisphaerales</taxon>
        <taxon>Sedimentisphaeraceae</taxon>
        <taxon>Limihaloglobus</taxon>
    </lineage>
</organism>
<feature type="coiled-coil region" evidence="1">
    <location>
        <begin position="686"/>
        <end position="748"/>
    </location>
</feature>
<dbReference type="RefSeq" id="WP_146683433.1">
    <property type="nucleotide sequence ID" value="NZ_CP019646.1"/>
</dbReference>